<name>A0AAW2SV14_9LAMI</name>
<proteinExistence type="predicted"/>
<reference evidence="2" key="2">
    <citation type="journal article" date="2024" name="Plant">
        <title>Genomic evolution and insights into agronomic trait innovations of Sesamum species.</title>
        <authorList>
            <person name="Miao H."/>
            <person name="Wang L."/>
            <person name="Qu L."/>
            <person name="Liu H."/>
            <person name="Sun Y."/>
            <person name="Le M."/>
            <person name="Wang Q."/>
            <person name="Wei S."/>
            <person name="Zheng Y."/>
            <person name="Lin W."/>
            <person name="Duan Y."/>
            <person name="Cao H."/>
            <person name="Xiong S."/>
            <person name="Wang X."/>
            <person name="Wei L."/>
            <person name="Li C."/>
            <person name="Ma Q."/>
            <person name="Ju M."/>
            <person name="Zhao R."/>
            <person name="Li G."/>
            <person name="Mu C."/>
            <person name="Tian Q."/>
            <person name="Mei H."/>
            <person name="Zhang T."/>
            <person name="Gao T."/>
            <person name="Zhang H."/>
        </authorList>
    </citation>
    <scope>NUCLEOTIDE SEQUENCE</scope>
    <source>
        <strain evidence="2">KEN1</strain>
    </source>
</reference>
<evidence type="ECO:0000313" key="2">
    <source>
        <dbReference type="EMBL" id="KAL0395396.1"/>
    </source>
</evidence>
<accession>A0AAW2SV14</accession>
<dbReference type="EMBL" id="JACGWN010000016">
    <property type="protein sequence ID" value="KAL0395396.1"/>
    <property type="molecule type" value="Genomic_DNA"/>
</dbReference>
<feature type="region of interest" description="Disordered" evidence="1">
    <location>
        <begin position="58"/>
        <end position="90"/>
    </location>
</feature>
<dbReference type="AlphaFoldDB" id="A0AAW2SV14"/>
<gene>
    <name evidence="2" type="ORF">Slati_4505800</name>
</gene>
<organism evidence="2">
    <name type="scientific">Sesamum latifolium</name>
    <dbReference type="NCBI Taxonomy" id="2727402"/>
    <lineage>
        <taxon>Eukaryota</taxon>
        <taxon>Viridiplantae</taxon>
        <taxon>Streptophyta</taxon>
        <taxon>Embryophyta</taxon>
        <taxon>Tracheophyta</taxon>
        <taxon>Spermatophyta</taxon>
        <taxon>Magnoliopsida</taxon>
        <taxon>eudicotyledons</taxon>
        <taxon>Gunneridae</taxon>
        <taxon>Pentapetalae</taxon>
        <taxon>asterids</taxon>
        <taxon>lamiids</taxon>
        <taxon>Lamiales</taxon>
        <taxon>Pedaliaceae</taxon>
        <taxon>Sesamum</taxon>
    </lineage>
</organism>
<protein>
    <submittedName>
        <fullName evidence="2">Uncharacterized protein</fullName>
    </submittedName>
</protein>
<comment type="caution">
    <text evidence="2">The sequence shown here is derived from an EMBL/GenBank/DDBJ whole genome shotgun (WGS) entry which is preliminary data.</text>
</comment>
<evidence type="ECO:0000256" key="1">
    <source>
        <dbReference type="SAM" id="MobiDB-lite"/>
    </source>
</evidence>
<sequence length="90" mass="10059">MLADFKKSEEFHNLVADSALKYYYHGYRTCAGQFVNAGYPPLTAPTDYLDINARLADAPEPNEDVPSELPESLFRVRPEGEAPVDPEDLV</sequence>
<reference evidence="2" key="1">
    <citation type="submission" date="2020-06" db="EMBL/GenBank/DDBJ databases">
        <authorList>
            <person name="Li T."/>
            <person name="Hu X."/>
            <person name="Zhang T."/>
            <person name="Song X."/>
            <person name="Zhang H."/>
            <person name="Dai N."/>
            <person name="Sheng W."/>
            <person name="Hou X."/>
            <person name="Wei L."/>
        </authorList>
    </citation>
    <scope>NUCLEOTIDE SEQUENCE</scope>
    <source>
        <strain evidence="2">KEN1</strain>
        <tissue evidence="2">Leaf</tissue>
    </source>
</reference>